<gene>
    <name evidence="1" type="ORF">TKK_016133</name>
</gene>
<comment type="caution">
    <text evidence="1">The sequence shown here is derived from an EMBL/GenBank/DDBJ whole genome shotgun (WGS) entry which is preliminary data.</text>
</comment>
<organism evidence="1 2">
    <name type="scientific">Trichogramma kaykai</name>
    <dbReference type="NCBI Taxonomy" id="54128"/>
    <lineage>
        <taxon>Eukaryota</taxon>
        <taxon>Metazoa</taxon>
        <taxon>Ecdysozoa</taxon>
        <taxon>Arthropoda</taxon>
        <taxon>Hexapoda</taxon>
        <taxon>Insecta</taxon>
        <taxon>Pterygota</taxon>
        <taxon>Neoptera</taxon>
        <taxon>Endopterygota</taxon>
        <taxon>Hymenoptera</taxon>
        <taxon>Apocrita</taxon>
        <taxon>Proctotrupomorpha</taxon>
        <taxon>Chalcidoidea</taxon>
        <taxon>Trichogrammatidae</taxon>
        <taxon>Trichogramma</taxon>
    </lineage>
</organism>
<proteinExistence type="predicted"/>
<name>A0ABD2W753_9HYME</name>
<accession>A0ABD2W753</accession>
<protein>
    <submittedName>
        <fullName evidence="1">Uncharacterized protein</fullName>
    </submittedName>
</protein>
<evidence type="ECO:0000313" key="1">
    <source>
        <dbReference type="EMBL" id="KAL3388701.1"/>
    </source>
</evidence>
<reference evidence="1 2" key="1">
    <citation type="journal article" date="2024" name="bioRxiv">
        <title>A reference genome for Trichogramma kaykai: A tiny desert-dwelling parasitoid wasp with competing sex-ratio distorters.</title>
        <authorList>
            <person name="Culotta J."/>
            <person name="Lindsey A.R."/>
        </authorList>
    </citation>
    <scope>NUCLEOTIDE SEQUENCE [LARGE SCALE GENOMIC DNA]</scope>
    <source>
        <strain evidence="1 2">KSX58</strain>
    </source>
</reference>
<keyword evidence="2" id="KW-1185">Reference proteome</keyword>
<sequence>MFARLDRLDTRLDERDDLLLQHIDSRFDQLAPRLKHVEAVQHELATSVQAVRDDHARQIASLSKHLDALSEAGPGWGALEAALDLSTDPAHQDEYEREKVNSYNSDTLMICVSSTENQIISNIAETVANTSRKIKLKFIENLCRVYRRAPSSSLAKRRSQATRSSTSRADVYNYSLSTS</sequence>
<dbReference type="Proteomes" id="UP001627154">
    <property type="component" value="Unassembled WGS sequence"/>
</dbReference>
<evidence type="ECO:0000313" key="2">
    <source>
        <dbReference type="Proteomes" id="UP001627154"/>
    </source>
</evidence>
<dbReference type="AlphaFoldDB" id="A0ABD2W753"/>
<dbReference type="EMBL" id="JBJJXI010000128">
    <property type="protein sequence ID" value="KAL3388701.1"/>
    <property type="molecule type" value="Genomic_DNA"/>
</dbReference>